<name>A0A7R9QWE4_9ACAR</name>
<evidence type="ECO:0000313" key="3">
    <source>
        <dbReference type="EMBL" id="CAD7659638.1"/>
    </source>
</evidence>
<sequence>NGMGPGLVFVIPYVDQYCIIDCRTVCYDIPPQKVLTKDSLTIDVDAVVLYRVHNAIVAITNVRSYKKATELLAATSLRNFLGTKTLAQILAESSDINETLKTHLDAATEFWGVCVERIDIKNVRIPADLQSALSAEAQASREALAKYIAADGEKDASHALAEAAVKLDDMALQLRFLQTLNSISMKNNNTFVVPIPLELFQFAAH</sequence>
<dbReference type="EMBL" id="OC932772">
    <property type="protein sequence ID" value="CAD7659638.1"/>
    <property type="molecule type" value="Genomic_DNA"/>
</dbReference>
<organism evidence="3">
    <name type="scientific">Oppiella nova</name>
    <dbReference type="NCBI Taxonomy" id="334625"/>
    <lineage>
        <taxon>Eukaryota</taxon>
        <taxon>Metazoa</taxon>
        <taxon>Ecdysozoa</taxon>
        <taxon>Arthropoda</taxon>
        <taxon>Chelicerata</taxon>
        <taxon>Arachnida</taxon>
        <taxon>Acari</taxon>
        <taxon>Acariformes</taxon>
        <taxon>Sarcoptiformes</taxon>
        <taxon>Oribatida</taxon>
        <taxon>Brachypylina</taxon>
        <taxon>Oppioidea</taxon>
        <taxon>Oppiidae</taxon>
        <taxon>Oppiella</taxon>
    </lineage>
</organism>
<comment type="similarity">
    <text evidence="1">Belongs to the band 7/mec-2 family.</text>
</comment>
<feature type="non-terminal residue" evidence="3">
    <location>
        <position position="1"/>
    </location>
</feature>
<reference evidence="3" key="1">
    <citation type="submission" date="2020-11" db="EMBL/GenBank/DDBJ databases">
        <authorList>
            <person name="Tran Van P."/>
        </authorList>
    </citation>
    <scope>NUCLEOTIDE SEQUENCE</scope>
</reference>
<dbReference type="AlphaFoldDB" id="A0A7R9QWE4"/>
<dbReference type="PRINTS" id="PR00721">
    <property type="entry name" value="STOMATIN"/>
</dbReference>
<evidence type="ECO:0000256" key="1">
    <source>
        <dbReference type="ARBA" id="ARBA00008164"/>
    </source>
</evidence>
<dbReference type="Gene3D" id="3.30.479.30">
    <property type="entry name" value="Band 7 domain"/>
    <property type="match status" value="1"/>
</dbReference>
<evidence type="ECO:0000313" key="4">
    <source>
        <dbReference type="Proteomes" id="UP000728032"/>
    </source>
</evidence>
<dbReference type="InterPro" id="IPR001972">
    <property type="entry name" value="Stomatin_HflK_fam"/>
</dbReference>
<dbReference type="InterPro" id="IPR043202">
    <property type="entry name" value="Band-7_stomatin-like"/>
</dbReference>
<dbReference type="Gene3D" id="6.10.250.2090">
    <property type="match status" value="1"/>
</dbReference>
<feature type="domain" description="Band 7" evidence="2">
    <location>
        <begin position="1"/>
        <end position="137"/>
    </location>
</feature>
<dbReference type="EMBL" id="CAJPVJ010017947">
    <property type="protein sequence ID" value="CAG2176800.1"/>
    <property type="molecule type" value="Genomic_DNA"/>
</dbReference>
<gene>
    <name evidence="3" type="ORF">ONB1V03_LOCUS16233</name>
</gene>
<proteinExistence type="inferred from homology"/>
<dbReference type="PANTHER" id="PTHR10264:SF19">
    <property type="entry name" value="AT06885P-RELATED"/>
    <property type="match status" value="1"/>
</dbReference>
<dbReference type="OrthoDB" id="2105077at2759"/>
<dbReference type="FunFam" id="3.30.479.30:FF:000004">
    <property type="entry name" value="Putative membrane protease family, stomatin"/>
    <property type="match status" value="1"/>
</dbReference>
<dbReference type="GO" id="GO:0009898">
    <property type="term" value="C:cytoplasmic side of plasma membrane"/>
    <property type="evidence" value="ECO:0007669"/>
    <property type="project" value="UniProtKB-ARBA"/>
</dbReference>
<dbReference type="InterPro" id="IPR001107">
    <property type="entry name" value="Band_7"/>
</dbReference>
<dbReference type="Pfam" id="PF01145">
    <property type="entry name" value="Band_7"/>
    <property type="match status" value="1"/>
</dbReference>
<protein>
    <recommendedName>
        <fullName evidence="2">Band 7 domain-containing protein</fullName>
    </recommendedName>
</protein>
<dbReference type="SMART" id="SM00244">
    <property type="entry name" value="PHB"/>
    <property type="match status" value="1"/>
</dbReference>
<dbReference type="PANTHER" id="PTHR10264">
    <property type="entry name" value="BAND 7 PROTEIN-RELATED"/>
    <property type="match status" value="1"/>
</dbReference>
<dbReference type="Proteomes" id="UP000728032">
    <property type="component" value="Unassembled WGS sequence"/>
</dbReference>
<accession>A0A7R9QWE4</accession>
<dbReference type="InterPro" id="IPR036013">
    <property type="entry name" value="Band_7/SPFH_dom_sf"/>
</dbReference>
<evidence type="ECO:0000259" key="2">
    <source>
        <dbReference type="SMART" id="SM00244"/>
    </source>
</evidence>
<keyword evidence="4" id="KW-1185">Reference proteome</keyword>
<dbReference type="SUPFAM" id="SSF117892">
    <property type="entry name" value="Band 7/SPFH domain"/>
    <property type="match status" value="1"/>
</dbReference>